<dbReference type="RefSeq" id="WP_131185665.1">
    <property type="nucleotide sequence ID" value="NZ_QJUO01000032.1"/>
</dbReference>
<gene>
    <name evidence="2" type="ORF">DNJ96_05190</name>
</gene>
<dbReference type="Pfam" id="PF14261">
    <property type="entry name" value="DUF4351"/>
    <property type="match status" value="1"/>
</dbReference>
<dbReference type="EMBL" id="QJUP01000004">
    <property type="protein sequence ID" value="TBU98635.1"/>
    <property type="molecule type" value="Genomic_DNA"/>
</dbReference>
<feature type="domain" description="DUF4351" evidence="1">
    <location>
        <begin position="248"/>
        <end position="300"/>
    </location>
</feature>
<reference evidence="2 3" key="1">
    <citation type="submission" date="2018-06" db="EMBL/GenBank/DDBJ databases">
        <title>Three novel Pseudomonas species isolated from symptomatic oak.</title>
        <authorList>
            <person name="Bueno-Gonzalez V."/>
            <person name="Brady C."/>
        </authorList>
    </citation>
    <scope>NUCLEOTIDE SEQUENCE [LARGE SCALE GENOMIC DNA]</scope>
    <source>
        <strain evidence="2 3">P17C</strain>
    </source>
</reference>
<accession>A0A4Q9RCL3</accession>
<dbReference type="PANTHER" id="PTHR35586">
    <property type="entry name" value="SLL1691 PROTEIN"/>
    <property type="match status" value="1"/>
</dbReference>
<evidence type="ECO:0000313" key="2">
    <source>
        <dbReference type="EMBL" id="TBU98635.1"/>
    </source>
</evidence>
<dbReference type="Proteomes" id="UP000292639">
    <property type="component" value="Unassembled WGS sequence"/>
</dbReference>
<comment type="caution">
    <text evidence="2">The sequence shown here is derived from an EMBL/GenBank/DDBJ whole genome shotgun (WGS) entry which is preliminary data.</text>
</comment>
<dbReference type="PANTHER" id="PTHR35586:SF1">
    <property type="entry name" value="SLL1691 PROTEIN"/>
    <property type="match status" value="1"/>
</dbReference>
<evidence type="ECO:0000313" key="3">
    <source>
        <dbReference type="Proteomes" id="UP000292639"/>
    </source>
</evidence>
<proteinExistence type="predicted"/>
<protein>
    <recommendedName>
        <fullName evidence="1">DUF4351 domain-containing protein</fullName>
    </recommendedName>
</protein>
<organism evidence="2 3">
    <name type="scientific">Stutzerimonas kirkiae</name>
    <dbReference type="NCBI Taxonomy" id="2211392"/>
    <lineage>
        <taxon>Bacteria</taxon>
        <taxon>Pseudomonadati</taxon>
        <taxon>Pseudomonadota</taxon>
        <taxon>Gammaproteobacteria</taxon>
        <taxon>Pseudomonadales</taxon>
        <taxon>Pseudomonadaceae</taxon>
        <taxon>Stutzerimonas</taxon>
    </lineage>
</organism>
<sequence length="305" mass="35516">MNEDHDSPWEEALEVFFQPFLQLLFADVEALIDWRQAPVFLDKELQKISNDAEQGRRYVDKLAQVRLRDDVEHWLLIHTEVQGEPEQNFAERMYHYYSRIRERYQKPVISLAILTDTHPGFRPKCFSSHFAGSGVTFHFRTCKLLDFQADMDKLQHSDNPFALLVAAQLTAKLIRDGRQRADNLIGFYRLAIRQRLDRQLIGRLVIFLEWMVALPAESSDYYDAYIDQLQEKAIMPYVSSFERKGIAKGFEHGTQAILLKLLARRFGELDEATLARVQAAKTPELERWAENILEAGTLDEVFAEH</sequence>
<dbReference type="AlphaFoldDB" id="A0A4Q9RCL3"/>
<dbReference type="InterPro" id="IPR025587">
    <property type="entry name" value="DUF4351"/>
</dbReference>
<keyword evidence="3" id="KW-1185">Reference proteome</keyword>
<evidence type="ECO:0000259" key="1">
    <source>
        <dbReference type="Pfam" id="PF14261"/>
    </source>
</evidence>
<name>A0A4Q9RCL3_9GAMM</name>